<dbReference type="EC" id="2.7.7.65" evidence="1"/>
<dbReference type="InterPro" id="IPR043128">
    <property type="entry name" value="Rev_trsase/Diguanyl_cyclase"/>
</dbReference>
<keyword evidence="3" id="KW-0812">Transmembrane</keyword>
<dbReference type="PANTHER" id="PTHR45138:SF9">
    <property type="entry name" value="DIGUANYLATE CYCLASE DGCM-RELATED"/>
    <property type="match status" value="1"/>
</dbReference>
<dbReference type="NCBIfam" id="TIGR00254">
    <property type="entry name" value="GGDEF"/>
    <property type="match status" value="1"/>
</dbReference>
<dbReference type="Gene3D" id="3.30.70.270">
    <property type="match status" value="1"/>
</dbReference>
<keyword evidence="3" id="KW-0472">Membrane</keyword>
<feature type="transmembrane region" description="Helical" evidence="3">
    <location>
        <begin position="538"/>
        <end position="559"/>
    </location>
</feature>
<dbReference type="InterPro" id="IPR029787">
    <property type="entry name" value="Nucleotide_cyclase"/>
</dbReference>
<dbReference type="AlphaFoldDB" id="A0A4Q0SX53"/>
<dbReference type="GO" id="GO:0052621">
    <property type="term" value="F:diguanylate cyclase activity"/>
    <property type="evidence" value="ECO:0007669"/>
    <property type="project" value="UniProtKB-EC"/>
</dbReference>
<keyword evidence="6" id="KW-1185">Reference proteome</keyword>
<evidence type="ECO:0000256" key="3">
    <source>
        <dbReference type="SAM" id="Phobius"/>
    </source>
</evidence>
<evidence type="ECO:0000256" key="1">
    <source>
        <dbReference type="ARBA" id="ARBA00012528"/>
    </source>
</evidence>
<evidence type="ECO:0000259" key="4">
    <source>
        <dbReference type="PROSITE" id="PS50887"/>
    </source>
</evidence>
<dbReference type="SMART" id="SM00267">
    <property type="entry name" value="GGDEF"/>
    <property type="match status" value="1"/>
</dbReference>
<dbReference type="EMBL" id="RDSM01000003">
    <property type="protein sequence ID" value="RXH55002.1"/>
    <property type="molecule type" value="Genomic_DNA"/>
</dbReference>
<dbReference type="PANTHER" id="PTHR45138">
    <property type="entry name" value="REGULATORY COMPONENTS OF SENSORY TRANSDUCTION SYSTEM"/>
    <property type="match status" value="1"/>
</dbReference>
<dbReference type="CDD" id="cd01949">
    <property type="entry name" value="GGDEF"/>
    <property type="match status" value="1"/>
</dbReference>
<dbReference type="Proteomes" id="UP000289437">
    <property type="component" value="Unassembled WGS sequence"/>
</dbReference>
<dbReference type="SUPFAM" id="SSF55073">
    <property type="entry name" value="Nucleotide cyclase"/>
    <property type="match status" value="1"/>
</dbReference>
<comment type="caution">
    <text evidence="5">The sequence shown here is derived from an EMBL/GenBank/DDBJ whole genome shotgun (WGS) entry which is preliminary data.</text>
</comment>
<feature type="domain" description="GGDEF" evidence="4">
    <location>
        <begin position="727"/>
        <end position="859"/>
    </location>
</feature>
<evidence type="ECO:0000313" key="6">
    <source>
        <dbReference type="Proteomes" id="UP000289437"/>
    </source>
</evidence>
<reference evidence="5 6" key="1">
    <citation type="submission" date="2018-11" db="EMBL/GenBank/DDBJ databases">
        <authorList>
            <person name="Mardanov A.V."/>
            <person name="Ravin N.V."/>
            <person name="Dedysh S.N."/>
        </authorList>
    </citation>
    <scope>NUCLEOTIDE SEQUENCE [LARGE SCALE GENOMIC DNA]</scope>
    <source>
        <strain evidence="5 6">AF10</strain>
    </source>
</reference>
<keyword evidence="3" id="KW-1133">Transmembrane helix</keyword>
<dbReference type="InterPro" id="IPR050469">
    <property type="entry name" value="Diguanylate_Cyclase"/>
</dbReference>
<evidence type="ECO:0000256" key="2">
    <source>
        <dbReference type="ARBA" id="ARBA00034247"/>
    </source>
</evidence>
<reference evidence="6" key="2">
    <citation type="submission" date="2019-02" db="EMBL/GenBank/DDBJ databases">
        <title>Granulicella sibirica sp. nov., a psychrotolerant acidobacterium isolated from an organic soil layer in forested tundra, West Siberia.</title>
        <authorList>
            <person name="Oshkin I.Y."/>
            <person name="Kulichevskaya I.S."/>
            <person name="Rijpstra W.I.C."/>
            <person name="Sinninghe Damste J.S."/>
            <person name="Rakitin A.L."/>
            <person name="Ravin N.V."/>
            <person name="Dedysh S.N."/>
        </authorList>
    </citation>
    <scope>NUCLEOTIDE SEQUENCE [LARGE SCALE GENOMIC DNA]</scope>
    <source>
        <strain evidence="6">AF10</strain>
    </source>
</reference>
<organism evidence="5 6">
    <name type="scientific">Granulicella sibirica</name>
    <dbReference type="NCBI Taxonomy" id="2479048"/>
    <lineage>
        <taxon>Bacteria</taxon>
        <taxon>Pseudomonadati</taxon>
        <taxon>Acidobacteriota</taxon>
        <taxon>Terriglobia</taxon>
        <taxon>Terriglobales</taxon>
        <taxon>Acidobacteriaceae</taxon>
        <taxon>Granulicella</taxon>
    </lineage>
</organism>
<name>A0A4Q0SX53_9BACT</name>
<proteinExistence type="predicted"/>
<accession>A0A4Q0SX53</accession>
<sequence length="859" mass="94498">MAEVYVRHPISAILGTALPICTLCVIVDLQSKPISFEADNIRPLEAIGTDRTDFATTQAPLFSFQAQVVAKRDSLMSRIHSSRDWILRRPPHYDRAPRRAAVSSRLAFAFLSLFFLSVGFQGQSFAAPTSASADTITSAGRLHELPASEAVNRKVHLIGTVSYYDPNEAVMFFQDSTGGVFVNSDHIYPVRTGDLVEVDGFANPSFRSEVASGATIRLLGHGQTFRAPESQYADLAMGRGDCRLVTVHGIVRAQDIEQHQNALSAHLDVMMSGGEIQVYLDPSFGYQFKSLLDATVEITGVAGGTFDAKNQLTGIVLYVPGPSSLRVLQKPGVNLENLPLTDIDEVFRFRSVEDRSVRVRVRGALTFYKKGDSAVLEQGGKSIYIQTRQTDDFNLGDVVDAFGFASDREYAPSLREGSLVRVGQTEEIKPRAVTYEQAASGDYSDNLISVEGTVISQLRGPFSETLVVDVDGHLVNAKVEGRDTLPGFQQQSRVRLTGICRILPLGPWRKASLFHLDLRRPSDVVLIASPPWWTVRHLLETVMALLALAVIIATWAILLRRRLVVQTSRIKRSMIVARERSRILEKISSNQPPDAVLSAICNSIKTLLPGVECSYLLDGMNVSEGDLRQTSRQSNPSRLFEIALTGDGKDTVGNITVEARPGYVPSEDRHEVYEMLSETATLAIRQSLLHQALVHHSTHDALTELPNRRLCEMRLSAAFDDVALHGSGLALIYIDVDEFKEVNDQYGHRMGDLYLKQISQRLLAAKRSSDMLARIGGDEFLVIVPLEASSEDAEGVCERLKTCFEEAFSIEGRIITGSASFGLAKYPEDGFSAEALKRSADHAMYGAKRSRSGPTLVRG</sequence>
<dbReference type="Pfam" id="PF00990">
    <property type="entry name" value="GGDEF"/>
    <property type="match status" value="1"/>
</dbReference>
<comment type="catalytic activity">
    <reaction evidence="2">
        <text>2 GTP = 3',3'-c-di-GMP + 2 diphosphate</text>
        <dbReference type="Rhea" id="RHEA:24898"/>
        <dbReference type="ChEBI" id="CHEBI:33019"/>
        <dbReference type="ChEBI" id="CHEBI:37565"/>
        <dbReference type="ChEBI" id="CHEBI:58805"/>
        <dbReference type="EC" id="2.7.7.65"/>
    </reaction>
</comment>
<dbReference type="InterPro" id="IPR000160">
    <property type="entry name" value="GGDEF_dom"/>
</dbReference>
<evidence type="ECO:0000313" key="5">
    <source>
        <dbReference type="EMBL" id="RXH55002.1"/>
    </source>
</evidence>
<dbReference type="PROSITE" id="PS50887">
    <property type="entry name" value="GGDEF"/>
    <property type="match status" value="1"/>
</dbReference>
<protein>
    <recommendedName>
        <fullName evidence="1">diguanylate cyclase</fullName>
        <ecNumber evidence="1">2.7.7.65</ecNumber>
    </recommendedName>
</protein>
<gene>
    <name evidence="5" type="ORF">GRAN_4106</name>
</gene>